<gene>
    <name evidence="2" type="ORF">NCTC12722_01407</name>
    <name evidence="3" type="ORF">NCTC12722_04110</name>
</gene>
<reference evidence="2 4" key="1">
    <citation type="submission" date="2018-06" db="EMBL/GenBank/DDBJ databases">
        <authorList>
            <consortium name="Pathogen Informatics"/>
            <person name="Doyle S."/>
        </authorList>
    </citation>
    <scope>NUCLEOTIDE SEQUENCE [LARGE SCALE GENOMIC DNA]</scope>
    <source>
        <strain evidence="2 4">NCTC12722</strain>
    </source>
</reference>
<evidence type="ECO:0000313" key="2">
    <source>
        <dbReference type="EMBL" id="SUU84220.1"/>
    </source>
</evidence>
<organism evidence="2 4">
    <name type="scientific">Afipia felis</name>
    <name type="common">Cat scratch disease bacillus</name>
    <dbReference type="NCBI Taxonomy" id="1035"/>
    <lineage>
        <taxon>Bacteria</taxon>
        <taxon>Pseudomonadati</taxon>
        <taxon>Pseudomonadota</taxon>
        <taxon>Alphaproteobacteria</taxon>
        <taxon>Hyphomicrobiales</taxon>
        <taxon>Nitrobacteraceae</taxon>
        <taxon>Afipia</taxon>
    </lineage>
</organism>
<evidence type="ECO:0000256" key="1">
    <source>
        <dbReference type="SAM" id="Phobius"/>
    </source>
</evidence>
<dbReference type="Proteomes" id="UP000254343">
    <property type="component" value="Unassembled WGS sequence"/>
</dbReference>
<evidence type="ECO:0000313" key="4">
    <source>
        <dbReference type="Proteomes" id="UP000254343"/>
    </source>
</evidence>
<dbReference type="RefSeq" id="WP_002719061.1">
    <property type="nucleotide sequence ID" value="NZ_UFSI01000001.1"/>
</dbReference>
<dbReference type="AlphaFoldDB" id="A0A380W5M4"/>
<keyword evidence="1" id="KW-0472">Membrane</keyword>
<keyword evidence="1" id="KW-1133">Transmembrane helix</keyword>
<proteinExistence type="predicted"/>
<name>A0A380W5M4_AFIFE</name>
<protein>
    <submittedName>
        <fullName evidence="2">Uncharacterized protein</fullName>
    </submittedName>
</protein>
<sequence>MRDPLEEYLVEVVEAAERGERLLELFGIIFVLNVGFIFPWMLGIWSWFAMTGPR</sequence>
<keyword evidence="1" id="KW-0812">Transmembrane</keyword>
<evidence type="ECO:0000313" key="3">
    <source>
        <dbReference type="EMBL" id="SUW28210.1"/>
    </source>
</evidence>
<dbReference type="EMBL" id="UIGB01000003">
    <property type="protein sequence ID" value="SUW28210.1"/>
    <property type="molecule type" value="Genomic_DNA"/>
</dbReference>
<dbReference type="EMBL" id="UIGB01000001">
    <property type="protein sequence ID" value="SUU84220.1"/>
    <property type="molecule type" value="Genomic_DNA"/>
</dbReference>
<accession>A0A380W5M4</accession>
<feature type="transmembrane region" description="Helical" evidence="1">
    <location>
        <begin position="25"/>
        <end position="48"/>
    </location>
</feature>